<dbReference type="AlphaFoldDB" id="A0A0D2AF63"/>
<dbReference type="RefSeq" id="XP_016214984.1">
    <property type="nucleotide sequence ID" value="XM_016356895.1"/>
</dbReference>
<dbReference type="VEuPathDB" id="FungiDB:PV09_03671"/>
<accession>A0A0D2AF63</accession>
<dbReference type="GeneID" id="27311644"/>
<organism evidence="1 2">
    <name type="scientific">Verruconis gallopava</name>
    <dbReference type="NCBI Taxonomy" id="253628"/>
    <lineage>
        <taxon>Eukaryota</taxon>
        <taxon>Fungi</taxon>
        <taxon>Dikarya</taxon>
        <taxon>Ascomycota</taxon>
        <taxon>Pezizomycotina</taxon>
        <taxon>Dothideomycetes</taxon>
        <taxon>Pleosporomycetidae</taxon>
        <taxon>Venturiales</taxon>
        <taxon>Sympoventuriaceae</taxon>
        <taxon>Verruconis</taxon>
    </lineage>
</organism>
<reference evidence="1 2" key="1">
    <citation type="submission" date="2015-01" db="EMBL/GenBank/DDBJ databases">
        <title>The Genome Sequence of Ochroconis gallopava CBS43764.</title>
        <authorList>
            <consortium name="The Broad Institute Genomics Platform"/>
            <person name="Cuomo C."/>
            <person name="de Hoog S."/>
            <person name="Gorbushina A."/>
            <person name="Stielow B."/>
            <person name="Teixiera M."/>
            <person name="Abouelleil A."/>
            <person name="Chapman S.B."/>
            <person name="Priest M."/>
            <person name="Young S.K."/>
            <person name="Wortman J."/>
            <person name="Nusbaum C."/>
            <person name="Birren B."/>
        </authorList>
    </citation>
    <scope>NUCLEOTIDE SEQUENCE [LARGE SCALE GENOMIC DNA]</scope>
    <source>
        <strain evidence="1 2">CBS 43764</strain>
    </source>
</reference>
<dbReference type="OrthoDB" id="5304367at2759"/>
<gene>
    <name evidence="1" type="ORF">PV09_03671</name>
</gene>
<evidence type="ECO:0000313" key="1">
    <source>
        <dbReference type="EMBL" id="KIW05115.1"/>
    </source>
</evidence>
<name>A0A0D2AF63_9PEZI</name>
<evidence type="ECO:0000313" key="2">
    <source>
        <dbReference type="Proteomes" id="UP000053259"/>
    </source>
</evidence>
<keyword evidence="2" id="KW-1185">Reference proteome</keyword>
<dbReference type="EMBL" id="KN847538">
    <property type="protein sequence ID" value="KIW05115.1"/>
    <property type="molecule type" value="Genomic_DNA"/>
</dbReference>
<dbReference type="Proteomes" id="UP000053259">
    <property type="component" value="Unassembled WGS sequence"/>
</dbReference>
<proteinExistence type="predicted"/>
<dbReference type="HOGENOM" id="CLU_146824_1_1_1"/>
<dbReference type="InParanoid" id="A0A0D2AF63"/>
<protein>
    <submittedName>
        <fullName evidence="1">Uncharacterized protein</fullName>
    </submittedName>
</protein>
<sequence length="110" mass="12477">MACMLFFYSRTSIQAARLNAQKHREADGGQLSWRNESLRRHGQMEKIVDGDHKLIREAFRDTPVTSKDIARERAERGEGLVVASGLSDSEQAKALEKYKKKQRQASGIDD</sequence>